<reference evidence="10 11" key="1">
    <citation type="submission" date="2024-03" db="EMBL/GenBank/DDBJ databases">
        <title>Aureococcus anophagefferens CCMP1851 and Kratosvirus quantuckense: Draft genome of a second virus-susceptible host strain in the model system.</title>
        <authorList>
            <person name="Chase E."/>
            <person name="Truchon A.R."/>
            <person name="Schepens W."/>
            <person name="Wilhelm S.W."/>
        </authorList>
    </citation>
    <scope>NUCLEOTIDE SEQUENCE [LARGE SCALE GENOMIC DNA]</scope>
    <source>
        <strain evidence="10 11">CCMP1851</strain>
    </source>
</reference>
<dbReference type="InterPro" id="IPR027640">
    <property type="entry name" value="Kinesin-like_fam"/>
</dbReference>
<evidence type="ECO:0000259" key="9">
    <source>
        <dbReference type="PROSITE" id="PS50067"/>
    </source>
</evidence>
<evidence type="ECO:0000256" key="4">
    <source>
        <dbReference type="ARBA" id="ARBA00022840"/>
    </source>
</evidence>
<keyword evidence="3 6" id="KW-0547">Nucleotide-binding</keyword>
<accession>A0ABR1G9F2</accession>
<feature type="domain" description="Kinesin motor" evidence="9">
    <location>
        <begin position="13"/>
        <end position="378"/>
    </location>
</feature>
<dbReference type="PROSITE" id="PS50067">
    <property type="entry name" value="KINESIN_MOTOR_2"/>
    <property type="match status" value="1"/>
</dbReference>
<dbReference type="InterPro" id="IPR036961">
    <property type="entry name" value="Kinesin_motor_dom_sf"/>
</dbReference>
<comment type="subcellular location">
    <subcellularLocation>
        <location evidence="1">Cytoplasm</location>
    </subcellularLocation>
</comment>
<feature type="compositionally biased region" description="Basic and acidic residues" evidence="8">
    <location>
        <begin position="480"/>
        <end position="496"/>
    </location>
</feature>
<dbReference type="CDD" id="cd00106">
    <property type="entry name" value="KISc"/>
    <property type="match status" value="1"/>
</dbReference>
<dbReference type="Pfam" id="PF00225">
    <property type="entry name" value="Kinesin"/>
    <property type="match status" value="1"/>
</dbReference>
<evidence type="ECO:0000256" key="1">
    <source>
        <dbReference type="ARBA" id="ARBA00004496"/>
    </source>
</evidence>
<protein>
    <recommendedName>
        <fullName evidence="7">Kinesin-like protein</fullName>
    </recommendedName>
</protein>
<sequence length="608" mass="65680">MRSSAASQSERSGIRVVVRLRPSSGPSTIRVDQEASTLTIPNSRGTSAEKASVVDHTAEGLRFGVDHIYEAGASQESLFEAEAAPLVAGCLEGVTGTLLAYGQTGAGKTYTVLGRGGTTATASYDERGLVPRTLQRLFDLAAKKRRAGCSVEIRVSCIEVYNEQLIDLLKAQQPADRAGELVVWEDPKDGGVHVKHLEVAPAASAEEALQLLYDAEINRAVGSHATGQDKGDSTHAMNVASSRSHLVVTAHVTCREASRRPAYDDDDAAPEERFAKLHLVDLAGSERIKLTASRGATATVREASYINKSLTFLEQVVIALGDAGRDHVPYRSSKLTHVLKDSLGGACRTSLVACLWPDAAQLDQTQATLRFAARMGRIACAPVANKRRADSKRSKHYGLLLGKLRAEVDALRSELAVRDLIRGAPPPAYAYGPTTDAAEVDAVRRAAKQFVDGGDMPPVVTLGQVHATYDALRALAVEAAERRPAEERPPAEERRQPSPARRARVSAAREATTGGDGDDLGHDERLLVQRLKDVKREYRAAFDVLNQAKAATHVDARRKRLFRILVARFQADTQGRRRRRPEPRGDVRGRRAPGPPGPRERGSAVSVV</sequence>
<keyword evidence="7" id="KW-0493">Microtubule</keyword>
<dbReference type="PANTHER" id="PTHR47969:SF15">
    <property type="entry name" value="CHROMOSOME-ASSOCIATED KINESIN KIF4A-RELATED"/>
    <property type="match status" value="1"/>
</dbReference>
<evidence type="ECO:0000256" key="6">
    <source>
        <dbReference type="PROSITE-ProRule" id="PRU00283"/>
    </source>
</evidence>
<proteinExistence type="inferred from homology"/>
<feature type="region of interest" description="Disordered" evidence="8">
    <location>
        <begin position="480"/>
        <end position="521"/>
    </location>
</feature>
<keyword evidence="2" id="KW-0963">Cytoplasm</keyword>
<comment type="similarity">
    <text evidence="6 7">Belongs to the TRAFAC class myosin-kinesin ATPase superfamily. Kinesin family.</text>
</comment>
<dbReference type="InterPro" id="IPR019821">
    <property type="entry name" value="Kinesin_motor_CS"/>
</dbReference>
<dbReference type="SMART" id="SM00129">
    <property type="entry name" value="KISc"/>
    <property type="match status" value="1"/>
</dbReference>
<feature type="region of interest" description="Disordered" evidence="8">
    <location>
        <begin position="572"/>
        <end position="608"/>
    </location>
</feature>
<dbReference type="PRINTS" id="PR00380">
    <property type="entry name" value="KINESINHEAVY"/>
</dbReference>
<evidence type="ECO:0000313" key="10">
    <source>
        <dbReference type="EMBL" id="KAK7249930.1"/>
    </source>
</evidence>
<evidence type="ECO:0000256" key="5">
    <source>
        <dbReference type="ARBA" id="ARBA00023054"/>
    </source>
</evidence>
<evidence type="ECO:0000256" key="8">
    <source>
        <dbReference type="SAM" id="MobiDB-lite"/>
    </source>
</evidence>
<evidence type="ECO:0000256" key="2">
    <source>
        <dbReference type="ARBA" id="ARBA00022490"/>
    </source>
</evidence>
<keyword evidence="11" id="KW-1185">Reference proteome</keyword>
<dbReference type="EMBL" id="JBBJCI010000039">
    <property type="protein sequence ID" value="KAK7249930.1"/>
    <property type="molecule type" value="Genomic_DNA"/>
</dbReference>
<keyword evidence="4 6" id="KW-0067">ATP-binding</keyword>
<dbReference type="InterPro" id="IPR027417">
    <property type="entry name" value="P-loop_NTPase"/>
</dbReference>
<evidence type="ECO:0000256" key="3">
    <source>
        <dbReference type="ARBA" id="ARBA00022741"/>
    </source>
</evidence>
<evidence type="ECO:0000313" key="11">
    <source>
        <dbReference type="Proteomes" id="UP001363151"/>
    </source>
</evidence>
<dbReference type="PROSITE" id="PS00411">
    <property type="entry name" value="KINESIN_MOTOR_1"/>
    <property type="match status" value="1"/>
</dbReference>
<keyword evidence="6 7" id="KW-0505">Motor protein</keyword>
<comment type="caution">
    <text evidence="10">The sequence shown here is derived from an EMBL/GenBank/DDBJ whole genome shotgun (WGS) entry which is preliminary data.</text>
</comment>
<feature type="compositionally biased region" description="Low complexity" evidence="8">
    <location>
        <begin position="497"/>
        <end position="511"/>
    </location>
</feature>
<dbReference type="PANTHER" id="PTHR47969">
    <property type="entry name" value="CHROMOSOME-ASSOCIATED KINESIN KIF4A-RELATED"/>
    <property type="match status" value="1"/>
</dbReference>
<dbReference type="InterPro" id="IPR001752">
    <property type="entry name" value="Kinesin_motor_dom"/>
</dbReference>
<gene>
    <name evidence="10" type="ORF">SO694_00005461</name>
</gene>
<name>A0ABR1G9F2_AURAN</name>
<evidence type="ECO:0000256" key="7">
    <source>
        <dbReference type="RuleBase" id="RU000394"/>
    </source>
</evidence>
<dbReference type="SUPFAM" id="SSF52540">
    <property type="entry name" value="P-loop containing nucleoside triphosphate hydrolases"/>
    <property type="match status" value="1"/>
</dbReference>
<dbReference type="Proteomes" id="UP001363151">
    <property type="component" value="Unassembled WGS sequence"/>
</dbReference>
<organism evidence="10 11">
    <name type="scientific">Aureococcus anophagefferens</name>
    <name type="common">Harmful bloom alga</name>
    <dbReference type="NCBI Taxonomy" id="44056"/>
    <lineage>
        <taxon>Eukaryota</taxon>
        <taxon>Sar</taxon>
        <taxon>Stramenopiles</taxon>
        <taxon>Ochrophyta</taxon>
        <taxon>Pelagophyceae</taxon>
        <taxon>Pelagomonadales</taxon>
        <taxon>Pelagomonadaceae</taxon>
        <taxon>Aureococcus</taxon>
    </lineage>
</organism>
<keyword evidence="5" id="KW-0175">Coiled coil</keyword>
<feature type="binding site" evidence="6">
    <location>
        <begin position="102"/>
        <end position="109"/>
    </location>
    <ligand>
        <name>ATP</name>
        <dbReference type="ChEBI" id="CHEBI:30616"/>
    </ligand>
</feature>
<dbReference type="Gene3D" id="3.40.850.10">
    <property type="entry name" value="Kinesin motor domain"/>
    <property type="match status" value="1"/>
</dbReference>